<evidence type="ECO:0000313" key="7">
    <source>
        <dbReference type="Proteomes" id="UP000595437"/>
    </source>
</evidence>
<dbReference type="Pfam" id="PF10551">
    <property type="entry name" value="MULE"/>
    <property type="match status" value="1"/>
</dbReference>
<dbReference type="Gene3D" id="2.20.25.240">
    <property type="match status" value="1"/>
</dbReference>
<evidence type="ECO:0000256" key="3">
    <source>
        <dbReference type="ARBA" id="ARBA00022833"/>
    </source>
</evidence>
<evidence type="ECO:0000256" key="1">
    <source>
        <dbReference type="ARBA" id="ARBA00022723"/>
    </source>
</evidence>
<dbReference type="GO" id="GO:0008270">
    <property type="term" value="F:zinc ion binding"/>
    <property type="evidence" value="ECO:0007669"/>
    <property type="project" value="UniProtKB-KW"/>
</dbReference>
<dbReference type="InterPro" id="IPR007588">
    <property type="entry name" value="Znf_FLYWCH"/>
</dbReference>
<evidence type="ECO:0000256" key="2">
    <source>
        <dbReference type="ARBA" id="ARBA00022771"/>
    </source>
</evidence>
<dbReference type="InterPro" id="IPR018289">
    <property type="entry name" value="MULE_transposase_dom"/>
</dbReference>
<feature type="domain" description="FLYWCH-type" evidence="4">
    <location>
        <begin position="4"/>
        <end position="59"/>
    </location>
</feature>
<keyword evidence="1" id="KW-0479">Metal-binding</keyword>
<dbReference type="Pfam" id="PF04500">
    <property type="entry name" value="FLYWCH"/>
    <property type="match status" value="1"/>
</dbReference>
<name>A0A7T8KDU4_CALRO</name>
<gene>
    <name evidence="6" type="ORF">FKW44_006777</name>
</gene>
<evidence type="ECO:0000259" key="5">
    <source>
        <dbReference type="Pfam" id="PF10551"/>
    </source>
</evidence>
<dbReference type="PANTHER" id="PTHR47160:SF5">
    <property type="entry name" value="MULE TRANSPOSASE DOMAIN-CONTAINING PROTEIN"/>
    <property type="match status" value="1"/>
</dbReference>
<evidence type="ECO:0000313" key="6">
    <source>
        <dbReference type="EMBL" id="QQP54072.1"/>
    </source>
</evidence>
<dbReference type="Proteomes" id="UP000595437">
    <property type="component" value="Chromosome 4"/>
</dbReference>
<dbReference type="PANTHER" id="PTHR47160">
    <property type="entry name" value="PUTATIVE-RELATED"/>
    <property type="match status" value="1"/>
</dbReference>
<organism evidence="6 7">
    <name type="scientific">Caligus rogercresseyi</name>
    <name type="common">Sea louse</name>
    <dbReference type="NCBI Taxonomy" id="217165"/>
    <lineage>
        <taxon>Eukaryota</taxon>
        <taxon>Metazoa</taxon>
        <taxon>Ecdysozoa</taxon>
        <taxon>Arthropoda</taxon>
        <taxon>Crustacea</taxon>
        <taxon>Multicrustacea</taxon>
        <taxon>Hexanauplia</taxon>
        <taxon>Copepoda</taxon>
        <taxon>Siphonostomatoida</taxon>
        <taxon>Caligidae</taxon>
        <taxon>Caligus</taxon>
    </lineage>
</organism>
<accession>A0A7T8KDU4</accession>
<feature type="domain" description="MULE transposase" evidence="5">
    <location>
        <begin position="163"/>
        <end position="251"/>
    </location>
</feature>
<protein>
    <recommendedName>
        <fullName evidence="8">MULE transposase domain-containing protein</fullName>
    </recommendedName>
</protein>
<dbReference type="AlphaFoldDB" id="A0A7T8KDU4"/>
<dbReference type="EMBL" id="CP045893">
    <property type="protein sequence ID" value="QQP54072.1"/>
    <property type="molecule type" value="Genomic_DNA"/>
</dbReference>
<dbReference type="OrthoDB" id="6381670at2759"/>
<reference evidence="7" key="1">
    <citation type="submission" date="2021-01" db="EMBL/GenBank/DDBJ databases">
        <title>Caligus Genome Assembly.</title>
        <authorList>
            <person name="Gallardo-Escarate C."/>
        </authorList>
    </citation>
    <scope>NUCLEOTIDE SEQUENCE [LARGE SCALE GENOMIC DNA]</scope>
</reference>
<evidence type="ECO:0000259" key="4">
    <source>
        <dbReference type="Pfam" id="PF04500"/>
    </source>
</evidence>
<keyword evidence="2" id="KW-0863">Zinc-finger</keyword>
<evidence type="ECO:0008006" key="8">
    <source>
        <dbReference type="Google" id="ProtNLM"/>
    </source>
</evidence>
<keyword evidence="7" id="KW-1185">Reference proteome</keyword>
<proteinExistence type="predicted"/>
<keyword evidence="3" id="KW-0862">Zinc</keyword>
<sequence length="439" mass="51706">MEIIKTQKDSKKLLHDGYAYLLEKEKCDRTYWKCDKRGICKGRAIVYEEKINITQNHSHPPDQKENEAKKIISDIKIMSSSTSSSTSNIINECISKSNIDICTKLPKQDSLKQTVRRTRASILRAEDYNKTIKGEKILMLEKEDIMIYSTETNFNTLRKYKRWFCDGTFDSAPTGKQLYTIHSLVGINKTLPLVYCITNNRNEETYSIIFNFIKNKEIVPISITIDFERAAINEIKNVFPEAKIYGCFFHFGQCLWRKLQGLGLQNWYKNENNQHIIKKFQALAFLPPDTVHDVFNQLINSINDETDEILSDFLQYFETTWLGIVQRGRRRRPTFDIDLWNVFERMERNLPRTNNSVEGWHNAFHMRLQICHPTLQKLLQKIRLEQAATELSIRQIETGQELDRKTKKYDDLNKRLKRIFDSFENVNSLEYIDRIACNL</sequence>